<evidence type="ECO:0000256" key="2">
    <source>
        <dbReference type="ARBA" id="ARBA00022552"/>
    </source>
</evidence>
<evidence type="ECO:0000259" key="12">
    <source>
        <dbReference type="PROSITE" id="PS51686"/>
    </source>
</evidence>
<evidence type="ECO:0000256" key="5">
    <source>
        <dbReference type="ARBA" id="ARBA00022691"/>
    </source>
</evidence>
<feature type="binding site" evidence="11">
    <location>
        <position position="190"/>
    </location>
    <ligand>
        <name>S-adenosyl-L-methionine</name>
        <dbReference type="ChEBI" id="CHEBI:59789"/>
    </ligand>
</feature>
<evidence type="ECO:0000256" key="3">
    <source>
        <dbReference type="ARBA" id="ARBA00022603"/>
    </source>
</evidence>
<evidence type="ECO:0000256" key="10">
    <source>
        <dbReference type="ARBA" id="ARBA00049302"/>
    </source>
</evidence>
<comment type="caution">
    <text evidence="14">The sequence shown here is derived from an EMBL/GenBank/DDBJ whole genome shotgun (WGS) entry which is preliminary data.</text>
</comment>
<comment type="catalytic activity">
    <reaction evidence="10">
        <text>a cytidine in rRNA + S-adenosyl-L-methionine = a 5-methylcytidine in rRNA + S-adenosyl-L-homocysteine + H(+)</text>
        <dbReference type="Rhea" id="RHEA:61484"/>
        <dbReference type="Rhea" id="RHEA-COMP:15836"/>
        <dbReference type="Rhea" id="RHEA-COMP:15837"/>
        <dbReference type="ChEBI" id="CHEBI:15378"/>
        <dbReference type="ChEBI" id="CHEBI:57856"/>
        <dbReference type="ChEBI" id="CHEBI:59789"/>
        <dbReference type="ChEBI" id="CHEBI:74483"/>
        <dbReference type="ChEBI" id="CHEBI:82748"/>
    </reaction>
</comment>
<organism evidence="14 15">
    <name type="scientific">Durusdinium trenchii</name>
    <dbReference type="NCBI Taxonomy" id="1381693"/>
    <lineage>
        <taxon>Eukaryota</taxon>
        <taxon>Sar</taxon>
        <taxon>Alveolata</taxon>
        <taxon>Dinophyceae</taxon>
        <taxon>Suessiales</taxon>
        <taxon>Symbiodiniaceae</taxon>
        <taxon>Durusdinium</taxon>
    </lineage>
</organism>
<evidence type="ECO:0000256" key="8">
    <source>
        <dbReference type="ARBA" id="ARBA00023128"/>
    </source>
</evidence>
<sequence length="390" mass="44063">MSQGTDWLQMAAKSKFYQVLGEPLHFWWSWYVLWHQRSPQMMFCRWKDSEHLCFLNPFLPADEQEVISRDYNLEVTCIPGAFHFELPSDVPRRFPIVDASDERHLFVHLYREERHELELRGPGEELAPFTLAEGSSLVVASALQVEEGDSVLDACATGVTSLVLAGAIFQRCQRGQALPQDLQGRLVCNEMVKAKASHLQQTLQSLLPWRLLDPQASLAGHGPRVVFTSVDMATPSNAAERLGPYDKILLGPPCTDDKALLRGAAGGLTRWSPSMPKVSGERQLKWLHNALWLLREGGTVVFFTRALSPDEGDHVIQRLFRRVEGVFDLKVLAVDELVSRLVPGLCCESTDWGAWIMPDKTSFGPMFFSRLQLLRRMHVGCESPSKFMQF</sequence>
<dbReference type="InterPro" id="IPR049560">
    <property type="entry name" value="MeTrfase_RsmB-F_NOP2_cat"/>
</dbReference>
<dbReference type="PROSITE" id="PS51686">
    <property type="entry name" value="SAM_MT_RSMB_NOP"/>
    <property type="match status" value="1"/>
</dbReference>
<name>A0ABP0HQ77_9DINO</name>
<dbReference type="PANTHER" id="PTHR22808:SF3">
    <property type="entry name" value="5-METHYLCYTOSINE RRNA METHYLTRANSFERASE NSUN4"/>
    <property type="match status" value="1"/>
</dbReference>
<dbReference type="PANTHER" id="PTHR22808">
    <property type="entry name" value="NCL1 YEAST -RELATED NOL1/NOP2/FMU SUN DOMAIN-CONTAINING"/>
    <property type="match status" value="1"/>
</dbReference>
<accession>A0ABP0HQ77</accession>
<evidence type="ECO:0000256" key="7">
    <source>
        <dbReference type="ARBA" id="ARBA00022946"/>
    </source>
</evidence>
<dbReference type="InterPro" id="IPR029063">
    <property type="entry name" value="SAM-dependent_MTases_sf"/>
</dbReference>
<comment type="caution">
    <text evidence="11">Lacks conserved residue(s) required for the propagation of feature annotation.</text>
</comment>
<dbReference type="InterPro" id="IPR001678">
    <property type="entry name" value="MeTrfase_RsmB-F_NOP2_dom"/>
</dbReference>
<feature type="binding site" evidence="11">
    <location>
        <position position="231"/>
    </location>
    <ligand>
        <name>S-adenosyl-L-methionine</name>
        <dbReference type="ChEBI" id="CHEBI:59789"/>
    </ligand>
</feature>
<gene>
    <name evidence="13" type="ORF">CCMP2556_LOCUS164</name>
    <name evidence="14" type="ORF">CCMP2556_LOCUS2829</name>
</gene>
<comment type="subcellular location">
    <subcellularLocation>
        <location evidence="1">Mitochondrion</location>
    </subcellularLocation>
</comment>
<evidence type="ECO:0000313" key="13">
    <source>
        <dbReference type="EMBL" id="CAK8985535.1"/>
    </source>
</evidence>
<protein>
    <recommendedName>
        <fullName evidence="9">NOL1/NOP2/Sun domain family member 4</fullName>
    </recommendedName>
</protein>
<keyword evidence="2" id="KW-0698">rRNA processing</keyword>
<keyword evidence="7" id="KW-0809">Transit peptide</keyword>
<evidence type="ECO:0000256" key="9">
    <source>
        <dbReference type="ARBA" id="ARBA00042050"/>
    </source>
</evidence>
<dbReference type="Gene3D" id="3.40.50.150">
    <property type="entry name" value="Vaccinia Virus protein VP39"/>
    <property type="match status" value="1"/>
</dbReference>
<feature type="domain" description="SAM-dependent MTase RsmB/NOP-type" evidence="12">
    <location>
        <begin position="58"/>
        <end position="374"/>
    </location>
</feature>
<dbReference type="EMBL" id="CAXAMN010001113">
    <property type="protein sequence ID" value="CAK8992368.1"/>
    <property type="molecule type" value="Genomic_DNA"/>
</dbReference>
<evidence type="ECO:0000256" key="6">
    <source>
        <dbReference type="ARBA" id="ARBA00022884"/>
    </source>
</evidence>
<evidence type="ECO:0000313" key="14">
    <source>
        <dbReference type="EMBL" id="CAK8992368.1"/>
    </source>
</evidence>
<dbReference type="SUPFAM" id="SSF53335">
    <property type="entry name" value="S-adenosyl-L-methionine-dependent methyltransferases"/>
    <property type="match status" value="1"/>
</dbReference>
<keyword evidence="4 11" id="KW-0808">Transferase</keyword>
<dbReference type="InterPro" id="IPR023267">
    <property type="entry name" value="RCMT"/>
</dbReference>
<evidence type="ECO:0000313" key="15">
    <source>
        <dbReference type="Proteomes" id="UP001642484"/>
    </source>
</evidence>
<reference evidence="14 15" key="1">
    <citation type="submission" date="2024-02" db="EMBL/GenBank/DDBJ databases">
        <authorList>
            <person name="Chen Y."/>
            <person name="Shah S."/>
            <person name="Dougan E. K."/>
            <person name="Thang M."/>
            <person name="Chan C."/>
        </authorList>
    </citation>
    <scope>NUCLEOTIDE SEQUENCE [LARGE SCALE GENOMIC DNA]</scope>
</reference>
<keyword evidence="3 11" id="KW-0489">Methyltransferase</keyword>
<comment type="similarity">
    <text evidence="11">Belongs to the class I-like SAM-binding methyltransferase superfamily. RsmB/NOP family.</text>
</comment>
<proteinExistence type="inferred from homology"/>
<evidence type="ECO:0000256" key="11">
    <source>
        <dbReference type="PROSITE-ProRule" id="PRU01023"/>
    </source>
</evidence>
<keyword evidence="15" id="KW-1185">Reference proteome</keyword>
<keyword evidence="8" id="KW-0496">Mitochondrion</keyword>
<dbReference type="EMBL" id="CAXAMN010000002">
    <property type="protein sequence ID" value="CAK8985535.1"/>
    <property type="molecule type" value="Genomic_DNA"/>
</dbReference>
<dbReference type="Proteomes" id="UP001642484">
    <property type="component" value="Unassembled WGS sequence"/>
</dbReference>
<dbReference type="Pfam" id="PF01189">
    <property type="entry name" value="Methyltr_RsmB-F"/>
    <property type="match status" value="1"/>
</dbReference>
<keyword evidence="5 11" id="KW-0949">S-adenosyl-L-methionine</keyword>
<evidence type="ECO:0000256" key="1">
    <source>
        <dbReference type="ARBA" id="ARBA00004173"/>
    </source>
</evidence>
<keyword evidence="6 11" id="KW-0694">RNA-binding</keyword>
<evidence type="ECO:0000256" key="4">
    <source>
        <dbReference type="ARBA" id="ARBA00022679"/>
    </source>
</evidence>